<dbReference type="InterPro" id="IPR014757">
    <property type="entry name" value="Tscrpt_reg_IclR_C"/>
</dbReference>
<dbReference type="RefSeq" id="WP_073051872.1">
    <property type="nucleotide sequence ID" value="NZ_FQUP01000001.1"/>
</dbReference>
<organism evidence="6 7">
    <name type="scientific">Kaistia soli DSM 19436</name>
    <dbReference type="NCBI Taxonomy" id="1122133"/>
    <lineage>
        <taxon>Bacteria</taxon>
        <taxon>Pseudomonadati</taxon>
        <taxon>Pseudomonadota</taxon>
        <taxon>Alphaproteobacteria</taxon>
        <taxon>Hyphomicrobiales</taxon>
        <taxon>Kaistiaceae</taxon>
        <taxon>Kaistia</taxon>
    </lineage>
</organism>
<dbReference type="InterPro" id="IPR036388">
    <property type="entry name" value="WH-like_DNA-bd_sf"/>
</dbReference>
<dbReference type="PANTHER" id="PTHR30136">
    <property type="entry name" value="HELIX-TURN-HELIX TRANSCRIPTIONAL REGULATOR, ICLR FAMILY"/>
    <property type="match status" value="1"/>
</dbReference>
<keyword evidence="3" id="KW-0804">Transcription</keyword>
<dbReference type="Pfam" id="PF01614">
    <property type="entry name" value="IclR_C"/>
    <property type="match status" value="1"/>
</dbReference>
<dbReference type="PROSITE" id="PS51077">
    <property type="entry name" value="HTH_ICLR"/>
    <property type="match status" value="1"/>
</dbReference>
<keyword evidence="7" id="KW-1185">Reference proteome</keyword>
<feature type="domain" description="IclR-ED" evidence="5">
    <location>
        <begin position="73"/>
        <end position="255"/>
    </location>
</feature>
<dbReference type="PROSITE" id="PS51078">
    <property type="entry name" value="ICLR_ED"/>
    <property type="match status" value="1"/>
</dbReference>
<evidence type="ECO:0000256" key="3">
    <source>
        <dbReference type="ARBA" id="ARBA00023163"/>
    </source>
</evidence>
<evidence type="ECO:0000259" key="4">
    <source>
        <dbReference type="PROSITE" id="PS51077"/>
    </source>
</evidence>
<dbReference type="GO" id="GO:0003677">
    <property type="term" value="F:DNA binding"/>
    <property type="evidence" value="ECO:0007669"/>
    <property type="project" value="UniProtKB-KW"/>
</dbReference>
<dbReference type="OrthoDB" id="6057486at2"/>
<dbReference type="InterPro" id="IPR029016">
    <property type="entry name" value="GAF-like_dom_sf"/>
</dbReference>
<evidence type="ECO:0000259" key="5">
    <source>
        <dbReference type="PROSITE" id="PS51078"/>
    </source>
</evidence>
<dbReference type="SUPFAM" id="SSF55781">
    <property type="entry name" value="GAF domain-like"/>
    <property type="match status" value="1"/>
</dbReference>
<dbReference type="STRING" id="1122133.SAMN02745157_1299"/>
<proteinExistence type="predicted"/>
<evidence type="ECO:0000313" key="6">
    <source>
        <dbReference type="EMBL" id="SHE95020.1"/>
    </source>
</evidence>
<sequence>MLDDAHDRYRAPALDKGLDILELLAATDESMTQAEIAKALGRSPNEIYRMLDRLVRRGYVARILGDRYELTLRLFALAHQHAPVRRLVSQALPVMRTFSKRAEQACHLTVYDRGRVIVVAQMDAPSYWSYSIRVGARVSLYNTGSGHVLLAFATPQERALMEAEREDLAEDKSRPAGLDSRLAAIRAQGFETMPSFQSEAVFNLSAPILGPGDTAIAALTCPFLPRVDREDVPDREAALATLLEATRELSIVLGKGIDE</sequence>
<evidence type="ECO:0000256" key="1">
    <source>
        <dbReference type="ARBA" id="ARBA00023015"/>
    </source>
</evidence>
<keyword evidence="1" id="KW-0805">Transcription regulation</keyword>
<dbReference type="SMART" id="SM00346">
    <property type="entry name" value="HTH_ICLR"/>
    <property type="match status" value="1"/>
</dbReference>
<dbReference type="InterPro" id="IPR036390">
    <property type="entry name" value="WH_DNA-bd_sf"/>
</dbReference>
<protein>
    <submittedName>
        <fullName evidence="6">Transcriptional regulator, IclR family</fullName>
    </submittedName>
</protein>
<dbReference type="Proteomes" id="UP000184485">
    <property type="component" value="Unassembled WGS sequence"/>
</dbReference>
<dbReference type="GO" id="GO:0045892">
    <property type="term" value="P:negative regulation of DNA-templated transcription"/>
    <property type="evidence" value="ECO:0007669"/>
    <property type="project" value="TreeGrafter"/>
</dbReference>
<keyword evidence="2" id="KW-0238">DNA-binding</keyword>
<dbReference type="InterPro" id="IPR050707">
    <property type="entry name" value="HTH_MetabolicPath_Reg"/>
</dbReference>
<dbReference type="InterPro" id="IPR005471">
    <property type="entry name" value="Tscrpt_reg_IclR_N"/>
</dbReference>
<dbReference type="Pfam" id="PF09339">
    <property type="entry name" value="HTH_IclR"/>
    <property type="match status" value="1"/>
</dbReference>
<dbReference type="PANTHER" id="PTHR30136:SF7">
    <property type="entry name" value="HTH-TYPE TRANSCRIPTIONAL REGULATOR KDGR-RELATED"/>
    <property type="match status" value="1"/>
</dbReference>
<reference evidence="6 7" key="1">
    <citation type="submission" date="2016-11" db="EMBL/GenBank/DDBJ databases">
        <authorList>
            <person name="Jaros S."/>
            <person name="Januszkiewicz K."/>
            <person name="Wedrychowicz H."/>
        </authorList>
    </citation>
    <scope>NUCLEOTIDE SEQUENCE [LARGE SCALE GENOMIC DNA]</scope>
    <source>
        <strain evidence="6 7">DSM 19436</strain>
    </source>
</reference>
<accession>A0A1M4XNL5</accession>
<feature type="domain" description="HTH iclR-type" evidence="4">
    <location>
        <begin position="11"/>
        <end position="72"/>
    </location>
</feature>
<evidence type="ECO:0000313" key="7">
    <source>
        <dbReference type="Proteomes" id="UP000184485"/>
    </source>
</evidence>
<dbReference type="SUPFAM" id="SSF46785">
    <property type="entry name" value="Winged helix' DNA-binding domain"/>
    <property type="match status" value="1"/>
</dbReference>
<name>A0A1M4XNL5_9HYPH</name>
<dbReference type="Gene3D" id="3.30.450.40">
    <property type="match status" value="1"/>
</dbReference>
<gene>
    <name evidence="6" type="ORF">SAMN02745157_1299</name>
</gene>
<dbReference type="Gene3D" id="1.10.10.10">
    <property type="entry name" value="Winged helix-like DNA-binding domain superfamily/Winged helix DNA-binding domain"/>
    <property type="match status" value="1"/>
</dbReference>
<dbReference type="GO" id="GO:0003700">
    <property type="term" value="F:DNA-binding transcription factor activity"/>
    <property type="evidence" value="ECO:0007669"/>
    <property type="project" value="TreeGrafter"/>
</dbReference>
<dbReference type="AlphaFoldDB" id="A0A1M4XNL5"/>
<dbReference type="EMBL" id="FQUP01000001">
    <property type="protein sequence ID" value="SHE95020.1"/>
    <property type="molecule type" value="Genomic_DNA"/>
</dbReference>
<evidence type="ECO:0000256" key="2">
    <source>
        <dbReference type="ARBA" id="ARBA00023125"/>
    </source>
</evidence>